<evidence type="ECO:0000256" key="8">
    <source>
        <dbReference type="ARBA" id="ARBA00023170"/>
    </source>
</evidence>
<evidence type="ECO:0000256" key="3">
    <source>
        <dbReference type="ARBA" id="ARBA00022452"/>
    </source>
</evidence>
<keyword evidence="7 10" id="KW-0472">Membrane</keyword>
<name>A0A1M6J588_9BRAD</name>
<dbReference type="PROSITE" id="PS52016">
    <property type="entry name" value="TONB_DEPENDENT_REC_3"/>
    <property type="match status" value="1"/>
</dbReference>
<accession>A0A1M6J588</accession>
<keyword evidence="4 10" id="KW-0812">Transmembrane</keyword>
<evidence type="ECO:0000256" key="10">
    <source>
        <dbReference type="PROSITE-ProRule" id="PRU01360"/>
    </source>
</evidence>
<dbReference type="GO" id="GO:0015344">
    <property type="term" value="F:siderophore uptake transmembrane transporter activity"/>
    <property type="evidence" value="ECO:0007669"/>
    <property type="project" value="TreeGrafter"/>
</dbReference>
<dbReference type="Proteomes" id="UP000189935">
    <property type="component" value="Chromosome I"/>
</dbReference>
<evidence type="ECO:0000313" key="14">
    <source>
        <dbReference type="EMBL" id="SHJ41791.1"/>
    </source>
</evidence>
<feature type="signal peptide" evidence="12">
    <location>
        <begin position="1"/>
        <end position="31"/>
    </location>
</feature>
<comment type="similarity">
    <text evidence="10">Belongs to the TonB-dependent receptor family.</text>
</comment>
<dbReference type="GO" id="GO:0009279">
    <property type="term" value="C:cell outer membrane"/>
    <property type="evidence" value="ECO:0007669"/>
    <property type="project" value="UniProtKB-SubCell"/>
</dbReference>
<evidence type="ECO:0000256" key="12">
    <source>
        <dbReference type="SAM" id="SignalP"/>
    </source>
</evidence>
<reference evidence="14 15" key="1">
    <citation type="submission" date="2016-11" db="EMBL/GenBank/DDBJ databases">
        <authorList>
            <person name="Jaros S."/>
            <person name="Januszkiewicz K."/>
            <person name="Wedrychowicz H."/>
        </authorList>
    </citation>
    <scope>NUCLEOTIDE SEQUENCE [LARGE SCALE GENOMIC DNA]</scope>
    <source>
        <strain evidence="14 15">GAS499</strain>
    </source>
</reference>
<evidence type="ECO:0000256" key="6">
    <source>
        <dbReference type="ARBA" id="ARBA00023077"/>
    </source>
</evidence>
<evidence type="ECO:0000259" key="13">
    <source>
        <dbReference type="Pfam" id="PF00593"/>
    </source>
</evidence>
<keyword evidence="2 10" id="KW-0813">Transport</keyword>
<keyword evidence="6" id="KW-0798">TonB box</keyword>
<dbReference type="InterPro" id="IPR036942">
    <property type="entry name" value="Beta-barrel_TonB_sf"/>
</dbReference>
<keyword evidence="9 10" id="KW-0998">Cell outer membrane</keyword>
<dbReference type="AlphaFoldDB" id="A0A1M6J588"/>
<evidence type="ECO:0000256" key="2">
    <source>
        <dbReference type="ARBA" id="ARBA00022448"/>
    </source>
</evidence>
<evidence type="ECO:0000256" key="5">
    <source>
        <dbReference type="ARBA" id="ARBA00022729"/>
    </source>
</evidence>
<evidence type="ECO:0000256" key="11">
    <source>
        <dbReference type="SAM" id="MobiDB-lite"/>
    </source>
</evidence>
<feature type="region of interest" description="Disordered" evidence="11">
    <location>
        <begin position="53"/>
        <end position="85"/>
    </location>
</feature>
<evidence type="ECO:0000313" key="15">
    <source>
        <dbReference type="Proteomes" id="UP000189935"/>
    </source>
</evidence>
<evidence type="ECO:0000256" key="4">
    <source>
        <dbReference type="ARBA" id="ARBA00022692"/>
    </source>
</evidence>
<dbReference type="SUPFAM" id="SSF56935">
    <property type="entry name" value="Porins"/>
    <property type="match status" value="1"/>
</dbReference>
<dbReference type="Pfam" id="PF00593">
    <property type="entry name" value="TonB_dep_Rec_b-barrel"/>
    <property type="match status" value="1"/>
</dbReference>
<keyword evidence="5 12" id="KW-0732">Signal</keyword>
<dbReference type="RefSeq" id="WP_244562181.1">
    <property type="nucleotide sequence ID" value="NZ_LT670844.1"/>
</dbReference>
<feature type="domain" description="TonB-dependent receptor-like beta-barrel" evidence="13">
    <location>
        <begin position="327"/>
        <end position="785"/>
    </location>
</feature>
<dbReference type="Gene3D" id="2.40.170.20">
    <property type="entry name" value="TonB-dependent receptor, beta-barrel domain"/>
    <property type="match status" value="1"/>
</dbReference>
<feature type="chain" id="PRO_5012974600" evidence="12">
    <location>
        <begin position="32"/>
        <end position="819"/>
    </location>
</feature>
<dbReference type="EMBL" id="LT670844">
    <property type="protein sequence ID" value="SHJ41791.1"/>
    <property type="molecule type" value="Genomic_DNA"/>
</dbReference>
<comment type="subcellular location">
    <subcellularLocation>
        <location evidence="1 10">Cell outer membrane</location>
        <topology evidence="1 10">Multi-pass membrane protein</topology>
    </subcellularLocation>
</comment>
<dbReference type="PANTHER" id="PTHR30069:SF29">
    <property type="entry name" value="HEMOGLOBIN AND HEMOGLOBIN-HAPTOGLOBIN-BINDING PROTEIN 1-RELATED"/>
    <property type="match status" value="1"/>
</dbReference>
<dbReference type="InterPro" id="IPR000531">
    <property type="entry name" value="Beta-barrel_TonB"/>
</dbReference>
<sequence length="819" mass="87173">MSVSVFAKHMLAASGAASLMLLSGLGSPAQAQTPATGSGTTALPNIVVEAPRQVAGTPKQRPKPHLAARRAVSPPSAPPAPVSPAAQLAAKSSVFDQARSNIYTTVGTTSATISHQTIQDLPQGDNQSVERVLLQAPGVSQDSAASGLLHVRNDHGNVQFRINGVMLPDGLTGFGSIFDTSFVGTMALVVGALPAEFGLRTVGLVDITTRNDLFNNSGSVSVYGGSHGTITPSVEYGGTFGGNCAATPATTPGYVKAPPAAADCFPGVQYYFTGRYLQTTVGIENPTPAYNAIHDFSQQERGFAYMSAFIDPTTRVSLIAGTANNNFQIPNVPGAPIGQNGFVTNAFGVTSFDSAHLNENQWELTHFGVLSVQTSANGFDGQLSYFTRYNNLHFLPDPVGDLLLNGIASTVTRTSYTNGIQGDGAYQVNSSHTLRAGFTVSGEQVFVGNTSLVEPCMICDGTDNGQPVSITDNVSKLGVLMGVYAQDEWKLTNQFTINTGLRFDQMEQFISANQLSPRFSATYKPFENTTFHAGYARYFTPPVLVEAAPANIALFNNTTGAASAGAANDPVLPERSNYYDVGVDQKIPLGCTSSSPKDCSSLELGVDAYYKTAKDLIDNGVFGQALVLSAFNYANGWNEGIEFHTKFNSGNFQAYGNVAVAQQRASDVVSNQFLFDNTVPLADLGGLTRFQYVQTHFIYTDHNQFVTASAGAIYQFCGRPASFGEMSWCGTKLSADMIYGSGLRSGDANISSVPAYTQVNVGIKREFLLPNDPKPLTIRFDVVNLFDKIYEIREAGGIGVFASQFGPRRGYFVGISKKI</sequence>
<proteinExistence type="inferred from homology"/>
<gene>
    <name evidence="14" type="ORF">SAMN05444159_0563</name>
</gene>
<evidence type="ECO:0000256" key="1">
    <source>
        <dbReference type="ARBA" id="ARBA00004571"/>
    </source>
</evidence>
<keyword evidence="3 10" id="KW-1134">Transmembrane beta strand</keyword>
<evidence type="ECO:0000256" key="9">
    <source>
        <dbReference type="ARBA" id="ARBA00023237"/>
    </source>
</evidence>
<keyword evidence="8 14" id="KW-0675">Receptor</keyword>
<dbReference type="GO" id="GO:0044718">
    <property type="term" value="P:siderophore transmembrane transport"/>
    <property type="evidence" value="ECO:0007669"/>
    <property type="project" value="TreeGrafter"/>
</dbReference>
<protein>
    <submittedName>
        <fullName evidence="14">Outer membrane receptor proteins, mostly Fe transport</fullName>
    </submittedName>
</protein>
<dbReference type="PANTHER" id="PTHR30069">
    <property type="entry name" value="TONB-DEPENDENT OUTER MEMBRANE RECEPTOR"/>
    <property type="match status" value="1"/>
</dbReference>
<dbReference type="InterPro" id="IPR039426">
    <property type="entry name" value="TonB-dep_rcpt-like"/>
</dbReference>
<evidence type="ECO:0000256" key="7">
    <source>
        <dbReference type="ARBA" id="ARBA00023136"/>
    </source>
</evidence>
<organism evidence="14 15">
    <name type="scientific">Bradyrhizobium lablabi</name>
    <dbReference type="NCBI Taxonomy" id="722472"/>
    <lineage>
        <taxon>Bacteria</taxon>
        <taxon>Pseudomonadati</taxon>
        <taxon>Pseudomonadota</taxon>
        <taxon>Alphaproteobacteria</taxon>
        <taxon>Hyphomicrobiales</taxon>
        <taxon>Nitrobacteraceae</taxon>
        <taxon>Bradyrhizobium</taxon>
    </lineage>
</organism>